<keyword evidence="2" id="KW-1185">Reference proteome</keyword>
<sequence length="672" mass="76527">MKVKSGSSRRSSMIIPRQNYLYNSEEIRKRKVPCTDVPSVTQIWARKPQRRRRNLRADLQRNRKSFPSSFFTSNADDLLETLMPLKTRCTYSSTTNSRLSLAASGTRISATSLQTPQRDILRFTDSPDPISTSEIVDSNPWTEHMLRLINSFKETSINEGSANVTPENLDQGPVFEKSQMDFEKNYLDVVSFTALPSQRKNSHCAENWCFSSDESILRRVSESLKKTDERSFIKKNPVETADKNSYQYASQFKSYKNSLMEKAKRMLNFKTVDPGTTHVERADKVVETVFKRGDRKVRSRKKNLRKKLTKAKIKKSKFIEDSKSLKSSYSISLIDGKLKIVPSQNLLPQVFHLEKSFSAIQFELKDTACSVSLIDKEPISESCYSPKKCLTLYTISKTYISSLEDLNVMGIHFQKPMCLSYFKNGQITNSEISSDTVIPEKKTIQPIKNKLQNTFNLDQGVQVGNQIIPTFRSIGIVASTNKISTKNISTDTSDLAPELRIPSIQNKLKNLPETKNPADINKPNDQSSKWDPKPFNKKCPICNRQEKSNPRYVLPVCTVKGVDQFPRNQNDPWIHVLERVKAKNSCNFSKLKNPADATLANNREQHFDKGLKYINGRMPVNPVNSSYGRRALSTGCSKKLHRNSLVTDITDTNSRLLYVISESPETSSRIKY</sequence>
<dbReference type="RefSeq" id="XP_015609269.2">
    <property type="nucleotide sequence ID" value="XM_015753783.2"/>
</dbReference>
<protein>
    <submittedName>
        <fullName evidence="3">Uncharacterized protein LOC107274547 isoform X1</fullName>
    </submittedName>
</protein>
<accession>A0AAJ7CFF5</accession>
<dbReference type="GeneID" id="107274547"/>
<evidence type="ECO:0000313" key="2">
    <source>
        <dbReference type="Proteomes" id="UP000694920"/>
    </source>
</evidence>
<dbReference type="AlphaFoldDB" id="A0AAJ7CFF5"/>
<dbReference type="Proteomes" id="UP000694920">
    <property type="component" value="Unplaced"/>
</dbReference>
<evidence type="ECO:0000256" key="1">
    <source>
        <dbReference type="SAM" id="MobiDB-lite"/>
    </source>
</evidence>
<dbReference type="KEGG" id="ccin:107274547"/>
<evidence type="ECO:0000313" key="3">
    <source>
        <dbReference type="RefSeq" id="XP_015609269.2"/>
    </source>
</evidence>
<gene>
    <name evidence="3" type="primary">LOC107274547</name>
</gene>
<organism evidence="2 3">
    <name type="scientific">Cephus cinctus</name>
    <name type="common">Wheat stem sawfly</name>
    <dbReference type="NCBI Taxonomy" id="211228"/>
    <lineage>
        <taxon>Eukaryota</taxon>
        <taxon>Metazoa</taxon>
        <taxon>Ecdysozoa</taxon>
        <taxon>Arthropoda</taxon>
        <taxon>Hexapoda</taxon>
        <taxon>Insecta</taxon>
        <taxon>Pterygota</taxon>
        <taxon>Neoptera</taxon>
        <taxon>Endopterygota</taxon>
        <taxon>Hymenoptera</taxon>
        <taxon>Cephoidea</taxon>
        <taxon>Cephidae</taxon>
        <taxon>Cephus</taxon>
    </lineage>
</organism>
<reference evidence="3" key="1">
    <citation type="submission" date="2025-08" db="UniProtKB">
        <authorList>
            <consortium name="RefSeq"/>
        </authorList>
    </citation>
    <scope>IDENTIFICATION</scope>
</reference>
<feature type="region of interest" description="Disordered" evidence="1">
    <location>
        <begin position="510"/>
        <end position="532"/>
    </location>
</feature>
<proteinExistence type="predicted"/>
<name>A0AAJ7CFF5_CEPCN</name>